<evidence type="ECO:0000259" key="5">
    <source>
        <dbReference type="Pfam" id="PF24883"/>
    </source>
</evidence>
<sequence>MSHFPSSARSRSRLRDKVKAFFHRSKSKGKASNVAGGSILGPQTQVQNPANLRYGDKSLTGGMPAGSTVTASKNRVVPILGVVSQVLKAASIATASFPPAQLAVGALSAVVDTVKGSIQNDVDRRDFKKVLEETIKRLDRCMKSGEFSDELVERILRLERSPEFVMTANLKSTMATFLSNLKADLGSVDEAMDESWWSKWMEVDTQEVSKRYGKLQTTLSLFITETVIDIDGQVEALSRSTAELRALTKKNHDAIAQLQADEKFKRLNTATHVEYDAGPSDLRRCCTPETRKRVLGDLIAWATDDTNTQVYWLCGLAGTGKTTIAYSFCEMLQEAGLLCTSFFCCRGVSTSMNPRDVLPSISYHLASFSRPFAESLLDILRNPVNANIEQKELEKQFDTLILAPANAMPRSEILKRRVVVYDGCDEASNLREVSKLVGLFLKHSERLPFKILISSRRDDSIMSEFERVNVPLNSTLLFLHELEDSLVEEDIRLYIRERLSRISNLIMDSVLDKLVNCSGTLFIYAAVLCSFVDHGTKEEVQARLLAVLEGSLNPIPGTLSRPYDALDRMYAQILSGAVQSTDSTDIWDVLLVILTAQDPLTAENIADILDFAEYRVSNVTSALHAVLNVSNKADHPVTLFHTSFRDFVSEKSRGAQFYDLISAPRGRLASRCLQIIQKGLITDNICSIEDKSIKKSTVEAFKIQACISAALQYACANYIHHLMELEKEQLIADNRDVVQFFDDLILRWIECMSWLGMLENAVKYLRRVEASPASSSDLRLAVMDAKHFVLQCYEAIRDFPLEVYHSALVWLPQNSRIARRHQWQVWNVTRGISQAWNATEASHWGRVLCLCLSHDGQKVVSGSEDGTVGIWDVATGSEIRKLEGHLRGVHSVVISRDDRKVLSGAGDGIVRVWDVLLGSEEHRFEGHSDLVGSVDISDDGQWAVSGSRDKTVRVWNVGVGKLERIFRGHTKRVASVAISYDGKMVVSGSQDKTARIWHVDTGVEGWKMTHRKSVWSVAISHSGRKVASGSADRATRIWDVETGKEERRFEGLSDLVTRVAFSSDDMKVISQSKGETLLSILDSGRQEGVPKDTMVNGHPDFLEPSIVRMPITYSSGWLSGSEPSDRLWVPSQFRNFCTSVASAQTIAFGFKTGDVCIIKYFPS</sequence>
<dbReference type="PRINTS" id="PR00320">
    <property type="entry name" value="GPROTEINBRPT"/>
</dbReference>
<feature type="repeat" description="WD" evidence="3">
    <location>
        <begin position="966"/>
        <end position="1002"/>
    </location>
</feature>
<organism evidence="6 7">
    <name type="scientific">Gymnopilus dilepis</name>
    <dbReference type="NCBI Taxonomy" id="231916"/>
    <lineage>
        <taxon>Eukaryota</taxon>
        <taxon>Fungi</taxon>
        <taxon>Dikarya</taxon>
        <taxon>Basidiomycota</taxon>
        <taxon>Agaricomycotina</taxon>
        <taxon>Agaricomycetes</taxon>
        <taxon>Agaricomycetidae</taxon>
        <taxon>Agaricales</taxon>
        <taxon>Agaricineae</taxon>
        <taxon>Hymenogastraceae</taxon>
        <taxon>Gymnopilus</taxon>
    </lineage>
</organism>
<dbReference type="SUPFAM" id="SSF50978">
    <property type="entry name" value="WD40 repeat-like"/>
    <property type="match status" value="1"/>
</dbReference>
<accession>A0A409XX59</accession>
<dbReference type="Pfam" id="PF00400">
    <property type="entry name" value="WD40"/>
    <property type="match status" value="5"/>
</dbReference>
<feature type="repeat" description="WD" evidence="3">
    <location>
        <begin position="924"/>
        <end position="965"/>
    </location>
</feature>
<dbReference type="PROSITE" id="PS50082">
    <property type="entry name" value="WD_REPEATS_2"/>
    <property type="match status" value="5"/>
</dbReference>
<dbReference type="Gene3D" id="2.130.10.10">
    <property type="entry name" value="YVTN repeat-like/Quinoprotein amine dehydrogenase"/>
    <property type="match status" value="3"/>
</dbReference>
<evidence type="ECO:0000313" key="6">
    <source>
        <dbReference type="EMBL" id="PPQ95352.1"/>
    </source>
</evidence>
<dbReference type="InterPro" id="IPR036322">
    <property type="entry name" value="WD40_repeat_dom_sf"/>
</dbReference>
<feature type="region of interest" description="Disordered" evidence="4">
    <location>
        <begin position="25"/>
        <end position="47"/>
    </location>
</feature>
<dbReference type="CDD" id="cd00200">
    <property type="entry name" value="WD40"/>
    <property type="match status" value="1"/>
</dbReference>
<evidence type="ECO:0000313" key="7">
    <source>
        <dbReference type="Proteomes" id="UP000284706"/>
    </source>
</evidence>
<dbReference type="Proteomes" id="UP000284706">
    <property type="component" value="Unassembled WGS sequence"/>
</dbReference>
<evidence type="ECO:0000256" key="1">
    <source>
        <dbReference type="ARBA" id="ARBA00022574"/>
    </source>
</evidence>
<dbReference type="InterPro" id="IPR020472">
    <property type="entry name" value="WD40_PAC1"/>
</dbReference>
<dbReference type="InParanoid" id="A0A409XX59"/>
<dbReference type="STRING" id="231916.A0A409XX59"/>
<feature type="domain" description="Nephrocystin 3-like N-terminal" evidence="5">
    <location>
        <begin position="300"/>
        <end position="456"/>
    </location>
</feature>
<dbReference type="InterPro" id="IPR015943">
    <property type="entry name" value="WD40/YVTN_repeat-like_dom_sf"/>
</dbReference>
<name>A0A409XX59_9AGAR</name>
<dbReference type="SUPFAM" id="SSF52540">
    <property type="entry name" value="P-loop containing nucleoside triphosphate hydrolases"/>
    <property type="match status" value="1"/>
</dbReference>
<dbReference type="PANTHER" id="PTHR19879:SF9">
    <property type="entry name" value="TRANSCRIPTION INITIATION FACTOR TFIID SUBUNIT 5"/>
    <property type="match status" value="1"/>
</dbReference>
<comment type="caution">
    <text evidence="6">The sequence shown here is derived from an EMBL/GenBank/DDBJ whole genome shotgun (WGS) entry which is preliminary data.</text>
</comment>
<dbReference type="OrthoDB" id="3027122at2759"/>
<keyword evidence="1 3" id="KW-0853">WD repeat</keyword>
<protein>
    <recommendedName>
        <fullName evidence="5">Nephrocystin 3-like N-terminal domain-containing protein</fullName>
    </recommendedName>
</protein>
<dbReference type="AlphaFoldDB" id="A0A409XX59"/>
<dbReference type="InterPro" id="IPR019775">
    <property type="entry name" value="WD40_repeat_CS"/>
</dbReference>
<dbReference type="InterPro" id="IPR056884">
    <property type="entry name" value="NPHP3-like_N"/>
</dbReference>
<dbReference type="InterPro" id="IPR027417">
    <property type="entry name" value="P-loop_NTPase"/>
</dbReference>
<dbReference type="PANTHER" id="PTHR19879">
    <property type="entry name" value="TRANSCRIPTION INITIATION FACTOR TFIID"/>
    <property type="match status" value="1"/>
</dbReference>
<dbReference type="Pfam" id="PF24883">
    <property type="entry name" value="NPHP3_N"/>
    <property type="match status" value="1"/>
</dbReference>
<reference evidence="6 7" key="1">
    <citation type="journal article" date="2018" name="Evol. Lett.">
        <title>Horizontal gene cluster transfer increased hallucinogenic mushroom diversity.</title>
        <authorList>
            <person name="Reynolds H.T."/>
            <person name="Vijayakumar V."/>
            <person name="Gluck-Thaler E."/>
            <person name="Korotkin H.B."/>
            <person name="Matheny P.B."/>
            <person name="Slot J.C."/>
        </authorList>
    </citation>
    <scope>NUCLEOTIDE SEQUENCE [LARGE SCALE GENOMIC DNA]</scope>
    <source>
        <strain evidence="6 7">SRW20</strain>
    </source>
</reference>
<dbReference type="Gene3D" id="3.40.50.300">
    <property type="entry name" value="P-loop containing nucleotide triphosphate hydrolases"/>
    <property type="match status" value="1"/>
</dbReference>
<keyword evidence="2" id="KW-0677">Repeat</keyword>
<feature type="repeat" description="WD" evidence="3">
    <location>
        <begin position="882"/>
        <end position="915"/>
    </location>
</feature>
<gene>
    <name evidence="6" type="ORF">CVT26_008197</name>
</gene>
<feature type="repeat" description="WD" evidence="3">
    <location>
        <begin position="1007"/>
        <end position="1048"/>
    </location>
</feature>
<dbReference type="InterPro" id="IPR001680">
    <property type="entry name" value="WD40_rpt"/>
</dbReference>
<evidence type="ECO:0000256" key="3">
    <source>
        <dbReference type="PROSITE-ProRule" id="PRU00221"/>
    </source>
</evidence>
<dbReference type="PROSITE" id="PS50294">
    <property type="entry name" value="WD_REPEATS_REGION"/>
    <property type="match status" value="5"/>
</dbReference>
<dbReference type="PROSITE" id="PS00678">
    <property type="entry name" value="WD_REPEATS_1"/>
    <property type="match status" value="4"/>
</dbReference>
<dbReference type="EMBL" id="NHYE01001428">
    <property type="protein sequence ID" value="PPQ95352.1"/>
    <property type="molecule type" value="Genomic_DNA"/>
</dbReference>
<evidence type="ECO:0000256" key="2">
    <source>
        <dbReference type="ARBA" id="ARBA00022737"/>
    </source>
</evidence>
<feature type="repeat" description="WD" evidence="3">
    <location>
        <begin position="840"/>
        <end position="881"/>
    </location>
</feature>
<keyword evidence="7" id="KW-1185">Reference proteome</keyword>
<proteinExistence type="predicted"/>
<dbReference type="SMART" id="SM00320">
    <property type="entry name" value="WD40"/>
    <property type="match status" value="6"/>
</dbReference>
<evidence type="ECO:0000256" key="4">
    <source>
        <dbReference type="SAM" id="MobiDB-lite"/>
    </source>
</evidence>